<evidence type="ECO:0000256" key="2">
    <source>
        <dbReference type="ARBA" id="ARBA00022448"/>
    </source>
</evidence>
<feature type="transmembrane region" description="Helical" evidence="7">
    <location>
        <begin position="281"/>
        <end position="300"/>
    </location>
</feature>
<feature type="transmembrane region" description="Helical" evidence="7">
    <location>
        <begin position="103"/>
        <end position="120"/>
    </location>
</feature>
<feature type="transmembrane region" description="Helical" evidence="7">
    <location>
        <begin position="306"/>
        <end position="336"/>
    </location>
</feature>
<dbReference type="RefSeq" id="WP_193991053.1">
    <property type="nucleotide sequence ID" value="NZ_JADEXP010000018.1"/>
</dbReference>
<gene>
    <name evidence="9" type="ORF">IQ260_03920</name>
</gene>
<dbReference type="Pfam" id="PF07690">
    <property type="entry name" value="MFS_1"/>
    <property type="match status" value="2"/>
</dbReference>
<evidence type="ECO:0000256" key="1">
    <source>
        <dbReference type="ARBA" id="ARBA00004651"/>
    </source>
</evidence>
<keyword evidence="3" id="KW-1003">Cell membrane</keyword>
<proteinExistence type="predicted"/>
<dbReference type="InterPro" id="IPR020846">
    <property type="entry name" value="MFS_dom"/>
</dbReference>
<dbReference type="GO" id="GO:0022857">
    <property type="term" value="F:transmembrane transporter activity"/>
    <property type="evidence" value="ECO:0007669"/>
    <property type="project" value="InterPro"/>
</dbReference>
<dbReference type="AlphaFoldDB" id="A0A928X0X0"/>
<dbReference type="InterPro" id="IPR050171">
    <property type="entry name" value="MFS_Transporters"/>
</dbReference>
<name>A0A928X0X0_LEPEC</name>
<evidence type="ECO:0000313" key="10">
    <source>
        <dbReference type="Proteomes" id="UP000615026"/>
    </source>
</evidence>
<accession>A0A928X0X0</accession>
<comment type="subcellular location">
    <subcellularLocation>
        <location evidence="1">Cell membrane</location>
        <topology evidence="1">Multi-pass membrane protein</topology>
    </subcellularLocation>
</comment>
<dbReference type="InterPro" id="IPR036259">
    <property type="entry name" value="MFS_trans_sf"/>
</dbReference>
<feature type="transmembrane region" description="Helical" evidence="7">
    <location>
        <begin position="80"/>
        <end position="97"/>
    </location>
</feature>
<dbReference type="PANTHER" id="PTHR23517">
    <property type="entry name" value="RESISTANCE PROTEIN MDTM, PUTATIVE-RELATED-RELATED"/>
    <property type="match status" value="1"/>
</dbReference>
<comment type="caution">
    <text evidence="9">The sequence shown here is derived from an EMBL/GenBank/DDBJ whole genome shotgun (WGS) entry which is preliminary data.</text>
</comment>
<keyword evidence="10" id="KW-1185">Reference proteome</keyword>
<keyword evidence="6 7" id="KW-0472">Membrane</keyword>
<evidence type="ECO:0000256" key="7">
    <source>
        <dbReference type="SAM" id="Phobius"/>
    </source>
</evidence>
<organism evidence="9 10">
    <name type="scientific">Leptolyngbya cf. ectocarpi LEGE 11479</name>
    <dbReference type="NCBI Taxonomy" id="1828722"/>
    <lineage>
        <taxon>Bacteria</taxon>
        <taxon>Bacillati</taxon>
        <taxon>Cyanobacteriota</taxon>
        <taxon>Cyanophyceae</taxon>
        <taxon>Leptolyngbyales</taxon>
        <taxon>Leptolyngbyaceae</taxon>
        <taxon>Leptolyngbya group</taxon>
        <taxon>Leptolyngbya</taxon>
    </lineage>
</organism>
<feature type="transmembrane region" description="Helical" evidence="7">
    <location>
        <begin position="12"/>
        <end position="34"/>
    </location>
</feature>
<feature type="transmembrane region" description="Helical" evidence="7">
    <location>
        <begin position="40"/>
        <end position="60"/>
    </location>
</feature>
<feature type="transmembrane region" description="Helical" evidence="7">
    <location>
        <begin position="375"/>
        <end position="393"/>
    </location>
</feature>
<evidence type="ECO:0000313" key="9">
    <source>
        <dbReference type="EMBL" id="MBE9065796.1"/>
    </source>
</evidence>
<dbReference type="PANTHER" id="PTHR23517:SF2">
    <property type="entry name" value="MULTIDRUG RESISTANCE PROTEIN MDTH"/>
    <property type="match status" value="1"/>
</dbReference>
<dbReference type="GO" id="GO:0005886">
    <property type="term" value="C:plasma membrane"/>
    <property type="evidence" value="ECO:0007669"/>
    <property type="project" value="UniProtKB-SubCell"/>
</dbReference>
<dbReference type="InterPro" id="IPR011701">
    <property type="entry name" value="MFS"/>
</dbReference>
<feature type="transmembrane region" description="Helical" evidence="7">
    <location>
        <begin position="169"/>
        <end position="188"/>
    </location>
</feature>
<evidence type="ECO:0000256" key="4">
    <source>
        <dbReference type="ARBA" id="ARBA00022692"/>
    </source>
</evidence>
<evidence type="ECO:0000259" key="8">
    <source>
        <dbReference type="PROSITE" id="PS50850"/>
    </source>
</evidence>
<dbReference type="PROSITE" id="PS50850">
    <property type="entry name" value="MFS"/>
    <property type="match status" value="1"/>
</dbReference>
<protein>
    <submittedName>
        <fullName evidence="9">MFS transporter</fullName>
    </submittedName>
</protein>
<feature type="transmembrane region" description="Helical" evidence="7">
    <location>
        <begin position="140"/>
        <end position="163"/>
    </location>
</feature>
<sequence length="404" mass="43884">MTFFPTLDIRLWILAAGRLLSQLGIGFTLFYAPLFFADDVGLSATAIGLGLGSQSLSGMVGRFAGGSMADSPRWGRRRTLLLSAAISAVADGCFVITHDFWGFVVANLLMGLGVGLYWPATEAVVADITTEHNRNEAFAIVRLADSLGLSLGVVLGGAVIAAFQAYRVLFALDGITFMVFYAIVAMAITETLSTRRVSGGFWQGWRVAVCDRTLQIYVLVNCLFPLYLSQSQSTLPLYLNRFTSLDNHAAVGGIFTWAIVLTALCQLPIARWLKRFNQPYALMIALIFWAVMFFSTWLVGQQLITPLIFVLIGLTAMALGTVAYTPIASALVVGIAPSHLRGVYLSVNSMCWAIGYLIGPPLGGWALDNDHAHTFWLWLILSTLAGALILKNLQAQLRKDMGKA</sequence>
<dbReference type="EMBL" id="JADEXP010000018">
    <property type="protein sequence ID" value="MBE9065796.1"/>
    <property type="molecule type" value="Genomic_DNA"/>
</dbReference>
<dbReference type="Proteomes" id="UP000615026">
    <property type="component" value="Unassembled WGS sequence"/>
</dbReference>
<dbReference type="Gene3D" id="1.20.1250.20">
    <property type="entry name" value="MFS general substrate transporter like domains"/>
    <property type="match status" value="1"/>
</dbReference>
<feature type="transmembrane region" description="Helical" evidence="7">
    <location>
        <begin position="343"/>
        <end position="363"/>
    </location>
</feature>
<keyword evidence="4 7" id="KW-0812">Transmembrane</keyword>
<dbReference type="SUPFAM" id="SSF103473">
    <property type="entry name" value="MFS general substrate transporter"/>
    <property type="match status" value="1"/>
</dbReference>
<keyword evidence="5 7" id="KW-1133">Transmembrane helix</keyword>
<feature type="transmembrane region" description="Helical" evidence="7">
    <location>
        <begin position="209"/>
        <end position="228"/>
    </location>
</feature>
<evidence type="ECO:0000256" key="6">
    <source>
        <dbReference type="ARBA" id="ARBA00023136"/>
    </source>
</evidence>
<feature type="domain" description="Major facilitator superfamily (MFS) profile" evidence="8">
    <location>
        <begin position="10"/>
        <end position="397"/>
    </location>
</feature>
<evidence type="ECO:0000256" key="5">
    <source>
        <dbReference type="ARBA" id="ARBA00022989"/>
    </source>
</evidence>
<evidence type="ECO:0000256" key="3">
    <source>
        <dbReference type="ARBA" id="ARBA00022475"/>
    </source>
</evidence>
<reference evidence="9" key="1">
    <citation type="submission" date="2020-10" db="EMBL/GenBank/DDBJ databases">
        <authorList>
            <person name="Castelo-Branco R."/>
            <person name="Eusebio N."/>
            <person name="Adriana R."/>
            <person name="Vieira A."/>
            <person name="Brugerolle De Fraissinette N."/>
            <person name="Rezende De Castro R."/>
            <person name="Schneider M.P."/>
            <person name="Vasconcelos V."/>
            <person name="Leao P.N."/>
        </authorList>
    </citation>
    <scope>NUCLEOTIDE SEQUENCE</scope>
    <source>
        <strain evidence="9">LEGE 11479</strain>
    </source>
</reference>
<keyword evidence="2" id="KW-0813">Transport</keyword>
<feature type="transmembrane region" description="Helical" evidence="7">
    <location>
        <begin position="248"/>
        <end position="269"/>
    </location>
</feature>